<comment type="cofactor">
    <cofactor evidence="2">
        <name>Mn(2+)</name>
        <dbReference type="ChEBI" id="CHEBI:29035"/>
    </cofactor>
</comment>
<feature type="domain" description="HD" evidence="8">
    <location>
        <begin position="16"/>
        <end position="179"/>
    </location>
</feature>
<evidence type="ECO:0000256" key="7">
    <source>
        <dbReference type="ARBA" id="ARBA00022801"/>
    </source>
</evidence>
<proteinExistence type="predicted"/>
<evidence type="ECO:0000256" key="5">
    <source>
        <dbReference type="ARBA" id="ARBA00012964"/>
    </source>
</evidence>
<sequence>MLSERLQQQVTFLMEIDKVKQVFRRSFLTDKSRNENDAEHSWHLAVYAILLAEYSKHDNLDLLKVLRMILIHDLVEIDAGDTFAYDVKGYEDKAEREEKAAKRIFGLLPNDQGEEFYQLWTEFEEMQTIEAKYAASLDRLQPLLQNYFTQGASWQEHNITSAMVLERNKHIRDGSEELWSLVEYLVEESVKNGYLIRS</sequence>
<evidence type="ECO:0000256" key="2">
    <source>
        <dbReference type="ARBA" id="ARBA00001936"/>
    </source>
</evidence>
<evidence type="ECO:0000259" key="8">
    <source>
        <dbReference type="Pfam" id="PF13023"/>
    </source>
</evidence>
<dbReference type="InterPro" id="IPR006674">
    <property type="entry name" value="HD_domain"/>
</dbReference>
<dbReference type="InterPro" id="IPR039356">
    <property type="entry name" value="YfbR/HDDC2"/>
</dbReference>
<evidence type="ECO:0000256" key="6">
    <source>
        <dbReference type="ARBA" id="ARBA00022723"/>
    </source>
</evidence>
<dbReference type="SUPFAM" id="SSF109604">
    <property type="entry name" value="HD-domain/PDEase-like"/>
    <property type="match status" value="1"/>
</dbReference>
<gene>
    <name evidence="9" type="ORF">J2S11_001173</name>
</gene>
<comment type="caution">
    <text evidence="9">The sequence shown here is derived from an EMBL/GenBank/DDBJ whole genome shotgun (WGS) entry which is preliminary data.</text>
</comment>
<keyword evidence="6" id="KW-0479">Metal-binding</keyword>
<dbReference type="InterPro" id="IPR003607">
    <property type="entry name" value="HD/PDEase_dom"/>
</dbReference>
<reference evidence="9 10" key="1">
    <citation type="submission" date="2023-07" db="EMBL/GenBank/DDBJ databases">
        <title>Genomic Encyclopedia of Type Strains, Phase IV (KMG-IV): sequencing the most valuable type-strain genomes for metagenomic binning, comparative biology and taxonomic classification.</title>
        <authorList>
            <person name="Goeker M."/>
        </authorList>
    </citation>
    <scope>NUCLEOTIDE SEQUENCE [LARGE SCALE GENOMIC DNA]</scope>
    <source>
        <strain evidence="9 10">DSM 12751</strain>
    </source>
</reference>
<accession>A0ABT9VWC1</accession>
<protein>
    <recommendedName>
        <fullName evidence="5">5'-deoxynucleotidase</fullName>
        <ecNumber evidence="5">3.1.3.89</ecNumber>
    </recommendedName>
</protein>
<name>A0ABT9VWC1_9BACI</name>
<dbReference type="PANTHER" id="PTHR11845:SF13">
    <property type="entry name" value="5'-DEOXYNUCLEOTIDASE HDDC2"/>
    <property type="match status" value="1"/>
</dbReference>
<dbReference type="Pfam" id="PF13023">
    <property type="entry name" value="HD_3"/>
    <property type="match status" value="1"/>
</dbReference>
<keyword evidence="10" id="KW-1185">Reference proteome</keyword>
<keyword evidence="7 9" id="KW-0378">Hydrolase</keyword>
<comment type="catalytic activity">
    <reaction evidence="1">
        <text>a 2'-deoxyribonucleoside 5'-phosphate + H2O = a 2'-deoxyribonucleoside + phosphate</text>
        <dbReference type="Rhea" id="RHEA:36167"/>
        <dbReference type="ChEBI" id="CHEBI:15377"/>
        <dbReference type="ChEBI" id="CHEBI:18274"/>
        <dbReference type="ChEBI" id="CHEBI:43474"/>
        <dbReference type="ChEBI" id="CHEBI:65317"/>
        <dbReference type="EC" id="3.1.3.89"/>
    </reaction>
</comment>
<dbReference type="CDD" id="cd00077">
    <property type="entry name" value="HDc"/>
    <property type="match status" value="1"/>
</dbReference>
<organism evidence="9 10">
    <name type="scientific">Caldalkalibacillus horti</name>
    <dbReference type="NCBI Taxonomy" id="77523"/>
    <lineage>
        <taxon>Bacteria</taxon>
        <taxon>Bacillati</taxon>
        <taxon>Bacillota</taxon>
        <taxon>Bacilli</taxon>
        <taxon>Bacillales</taxon>
        <taxon>Bacillaceae</taxon>
        <taxon>Caldalkalibacillus</taxon>
    </lineage>
</organism>
<evidence type="ECO:0000256" key="3">
    <source>
        <dbReference type="ARBA" id="ARBA00001941"/>
    </source>
</evidence>
<evidence type="ECO:0000313" key="9">
    <source>
        <dbReference type="EMBL" id="MDQ0165273.1"/>
    </source>
</evidence>
<dbReference type="RefSeq" id="WP_307392148.1">
    <property type="nucleotide sequence ID" value="NZ_JAUSTY010000004.1"/>
</dbReference>
<dbReference type="EMBL" id="JAUSTY010000004">
    <property type="protein sequence ID" value="MDQ0165273.1"/>
    <property type="molecule type" value="Genomic_DNA"/>
</dbReference>
<dbReference type="Proteomes" id="UP001235840">
    <property type="component" value="Unassembled WGS sequence"/>
</dbReference>
<comment type="cofactor">
    <cofactor evidence="3">
        <name>Co(2+)</name>
        <dbReference type="ChEBI" id="CHEBI:48828"/>
    </cofactor>
</comment>
<evidence type="ECO:0000256" key="1">
    <source>
        <dbReference type="ARBA" id="ARBA00001638"/>
    </source>
</evidence>
<evidence type="ECO:0000313" key="10">
    <source>
        <dbReference type="Proteomes" id="UP001235840"/>
    </source>
</evidence>
<dbReference type="Gene3D" id="1.10.3210.10">
    <property type="entry name" value="Hypothetical protein af1432"/>
    <property type="match status" value="1"/>
</dbReference>
<dbReference type="GO" id="GO:0016787">
    <property type="term" value="F:hydrolase activity"/>
    <property type="evidence" value="ECO:0007669"/>
    <property type="project" value="UniProtKB-KW"/>
</dbReference>
<comment type="subunit">
    <text evidence="4">Homodimer.</text>
</comment>
<dbReference type="PANTHER" id="PTHR11845">
    <property type="entry name" value="5'-DEOXYNUCLEOTIDASE HDDC2"/>
    <property type="match status" value="1"/>
</dbReference>
<evidence type="ECO:0000256" key="4">
    <source>
        <dbReference type="ARBA" id="ARBA00011738"/>
    </source>
</evidence>
<dbReference type="EC" id="3.1.3.89" evidence="5"/>